<evidence type="ECO:0000313" key="7">
    <source>
        <dbReference type="EMBL" id="KGD67941.1"/>
    </source>
</evidence>
<dbReference type="InterPro" id="IPR000184">
    <property type="entry name" value="Bac_surfAg_D15"/>
</dbReference>
<keyword evidence="5" id="KW-0998">Cell outer membrane</keyword>
<dbReference type="PROSITE" id="PS51257">
    <property type="entry name" value="PROKAR_LIPOPROTEIN"/>
    <property type="match status" value="1"/>
</dbReference>
<keyword evidence="8" id="KW-1185">Reference proteome</keyword>
<dbReference type="Proteomes" id="UP000029554">
    <property type="component" value="Unassembled WGS sequence"/>
</dbReference>
<protein>
    <submittedName>
        <fullName evidence="7">Membrane protein</fullName>
    </submittedName>
</protein>
<dbReference type="STRING" id="1453498.LG45_06445"/>
<organism evidence="7 8">
    <name type="scientific">Flavobacterium aquatile LMG 4008 = ATCC 11947</name>
    <dbReference type="NCBI Taxonomy" id="1453498"/>
    <lineage>
        <taxon>Bacteria</taxon>
        <taxon>Pseudomonadati</taxon>
        <taxon>Bacteroidota</taxon>
        <taxon>Flavobacteriia</taxon>
        <taxon>Flavobacteriales</taxon>
        <taxon>Flavobacteriaceae</taxon>
        <taxon>Flavobacterium</taxon>
    </lineage>
</organism>
<evidence type="ECO:0000313" key="8">
    <source>
        <dbReference type="Proteomes" id="UP000029554"/>
    </source>
</evidence>
<evidence type="ECO:0000256" key="4">
    <source>
        <dbReference type="ARBA" id="ARBA00023136"/>
    </source>
</evidence>
<evidence type="ECO:0000256" key="5">
    <source>
        <dbReference type="ARBA" id="ARBA00023237"/>
    </source>
</evidence>
<dbReference type="eggNOG" id="COG4775">
    <property type="taxonomic scope" value="Bacteria"/>
</dbReference>
<dbReference type="Pfam" id="PF01103">
    <property type="entry name" value="Omp85"/>
    <property type="match status" value="1"/>
</dbReference>
<dbReference type="EMBL" id="JRHH01000003">
    <property type="protein sequence ID" value="KGD67941.1"/>
    <property type="molecule type" value="Genomic_DNA"/>
</dbReference>
<accession>A0A095STF5</accession>
<sequence length="848" mass="97205">MKNFNTKISLFILITLIIVGCNTTKRVPNNKRLLMDNEIYVDDKKNKDDEVSSQLYQKPNSSILGYRLRLNLYNLAKQNTDSLYKDKFLKNPAKYNRKAKWLSKKQVNRLGQSFWNKGIHEFLKKTGESPVLLDTNSTKKSIKRLNSYYFNNGFFDVKTDFTTDTSKTKKVVLKYKINKGSGYKLDSLKTDIATLALDSLYKLRKDNSFIKSGNQYKTSDIDNERNRITTDFRNNGVYFFQQNYINFDLDTIQTNKKVNLKLNIENQNIREGDTSATQDFKIYKINKVNIFTDHQTNKNEIKVNDSVTYNGFNFYSEKKLKYKPKSITSAIFIAPGTTYSDFRTSLTSKYLSNLRVFNYPSIQYSVDPKDVNGLIANVFLIPRKKYTFGASVDFTHSNIQDFGISGNTSLGIRNVFNGAETFEIAFRGNVGASRDLSNPNNNFFNISEIGVDSKLNFPRILFPLNTDKIIPKTMIPSTTLSVGFAKQRNIGLDKQNFTSALSYNWTPKRNTTIRFDLFNVQFVKNINVGNYFNVYRTSYDRLNEIAAIYNTNSENVDLDGNLTQEGTLNFIVDVLTENTDILPEDDEYKTVLSISERYVRLIEDNLIFASSISFSKTSKRDIQDNNFYVFKTKIESAGNVLSLISNASKEIINQNGANTIFDVEYSQYIKTEFEYIKHWDLRRKKVFAIRSFFGIAIPYGNSNSIPFSRSYFAGGTNDIRAWQPYSLGPGSSGGIFDFNEANMKISFNAEFRFNIFGKLNGALFADAGNIWNVLDNVEDEAYQFNGLKSLETIALGTGFGFRYDFGLFVVRGDLGFKTYNPAKNINNRWFKELNLSELVLNIGINYPF</sequence>
<name>A0A095STF5_9FLAO</name>
<dbReference type="Gene3D" id="2.40.160.50">
    <property type="entry name" value="membrane protein fhac: a member of the omp85/tpsb transporter family"/>
    <property type="match status" value="1"/>
</dbReference>
<reference evidence="7 8" key="1">
    <citation type="submission" date="2014-09" db="EMBL/GenBank/DDBJ databases">
        <title>Whole Genome Shotgun of Flavobacterium aquatile LMG 4008.</title>
        <authorList>
            <person name="Gale A.N."/>
            <person name="Pipes S.E."/>
            <person name="Newman J.D."/>
        </authorList>
    </citation>
    <scope>NUCLEOTIDE SEQUENCE [LARGE SCALE GENOMIC DNA]</scope>
    <source>
        <strain evidence="7 8">LMG 4008</strain>
    </source>
</reference>
<dbReference type="PANTHER" id="PTHR12815:SF47">
    <property type="entry name" value="TRANSLOCATION AND ASSEMBLY MODULE SUBUNIT TAMA"/>
    <property type="match status" value="1"/>
</dbReference>
<evidence type="ECO:0000256" key="3">
    <source>
        <dbReference type="ARBA" id="ARBA00022729"/>
    </source>
</evidence>
<evidence type="ECO:0000256" key="1">
    <source>
        <dbReference type="ARBA" id="ARBA00004370"/>
    </source>
</evidence>
<keyword evidence="3" id="KW-0732">Signal</keyword>
<gene>
    <name evidence="7" type="ORF">LG45_06445</name>
</gene>
<keyword evidence="2" id="KW-0812">Transmembrane</keyword>
<evidence type="ECO:0000259" key="6">
    <source>
        <dbReference type="Pfam" id="PF01103"/>
    </source>
</evidence>
<evidence type="ECO:0000256" key="2">
    <source>
        <dbReference type="ARBA" id="ARBA00022692"/>
    </source>
</evidence>
<dbReference type="AlphaFoldDB" id="A0A095STF5"/>
<dbReference type="OrthoDB" id="9814535at2"/>
<dbReference type="InterPro" id="IPR039910">
    <property type="entry name" value="D15-like"/>
</dbReference>
<dbReference type="PANTHER" id="PTHR12815">
    <property type="entry name" value="SORTING AND ASSEMBLY MACHINERY SAMM50 PROTEIN FAMILY MEMBER"/>
    <property type="match status" value="1"/>
</dbReference>
<comment type="subcellular location">
    <subcellularLocation>
        <location evidence="1">Membrane</location>
    </subcellularLocation>
</comment>
<dbReference type="GO" id="GO:0019867">
    <property type="term" value="C:outer membrane"/>
    <property type="evidence" value="ECO:0007669"/>
    <property type="project" value="InterPro"/>
</dbReference>
<comment type="caution">
    <text evidence="7">The sequence shown here is derived from an EMBL/GenBank/DDBJ whole genome shotgun (WGS) entry which is preliminary data.</text>
</comment>
<keyword evidence="4" id="KW-0472">Membrane</keyword>
<proteinExistence type="predicted"/>
<dbReference type="Gene3D" id="3.10.20.310">
    <property type="entry name" value="membrane protein fhac"/>
    <property type="match status" value="1"/>
</dbReference>
<feature type="domain" description="Bacterial surface antigen (D15)" evidence="6">
    <location>
        <begin position="572"/>
        <end position="824"/>
    </location>
</feature>